<dbReference type="InterPro" id="IPR038460">
    <property type="entry name" value="AcetylCoA_hyd_C_sf"/>
</dbReference>
<keyword evidence="5" id="KW-1185">Reference proteome</keyword>
<sequence>MPAKEPATAHPAGVEPAWINRYAAKRLTAEQAAGLVRHGEHVFVGTGCATPRTLVAALEGLMPCQRDVELLHFLTDGAVPHDDDGNCTSRYRHRSFFVGNDVRAAVRQGLCEYVPLSAARLPELIANGRVRVDVAMIQVSPPDEFGWVSLGVSVDVIPAAVRKARLVLAEINPAMPRSMGDSAIRMDDIDHWVQVPAQLIEYHHPVASSEVVEAIARYISSVIEDGATLQVGLGRFTVAALERLTAHRDLGIHSDVITDAIVPLLESGVINGRMKSQNRGKVVASFARGSRRLFELIDRNPLFVFQPLETVCDPAVLAAQHKLVSVIQAFALDLTGQVCLDQFEGMVYGGLVAQPEFLQGASRSVGGKAIVCLASTTSDGQRSQIKLTLDLGETATISRSDIHYVITEYGIAYLFGKSLRERVTALIHLAHPKFRAELWTQAQQVGWLPPEQQLKHLQAYPVAEEREVVLDQCPPLLLRPALSTDDVAIRELFHQLPERDVYTRFFRHVRGLSLSDAQRLCNLNLETEVAFVAAVGTREHPRVVAHACYFVDPATRIAETAFMVHPDWQGKGLGAALQQRLREHASQRGVQGFMAEILPTNQKMIRLARASTGKVQVVPEGDVVRVTTMFE</sequence>
<comment type="similarity">
    <text evidence="1">Belongs to the acetyl-CoA hydrolase/transferase family.</text>
</comment>
<comment type="caution">
    <text evidence="4">The sequence shown here is derived from an EMBL/GenBank/DDBJ whole genome shotgun (WGS) entry which is preliminary data.</text>
</comment>
<gene>
    <name evidence="4" type="ORF">AQPW35_20650</name>
</gene>
<name>A0A480AN12_9BURK</name>
<dbReference type="Gene3D" id="3.40.1080.20">
    <property type="entry name" value="Acetyl-CoA hydrolase/transferase C-terminal domain"/>
    <property type="match status" value="1"/>
</dbReference>
<evidence type="ECO:0000259" key="3">
    <source>
        <dbReference type="PROSITE" id="PS51186"/>
    </source>
</evidence>
<dbReference type="CDD" id="cd04301">
    <property type="entry name" value="NAT_SF"/>
    <property type="match status" value="1"/>
</dbReference>
<dbReference type="PANTHER" id="PTHR21432:SF20">
    <property type="entry name" value="ACETYL-COA HYDROLASE"/>
    <property type="match status" value="1"/>
</dbReference>
<dbReference type="Gene3D" id="3.30.750.70">
    <property type="entry name" value="4-hydroxybutyrate coenzyme like domains"/>
    <property type="match status" value="1"/>
</dbReference>
<dbReference type="Gene3D" id="3.40.1080.10">
    <property type="entry name" value="Glutaconate Coenzyme A-transferase"/>
    <property type="match status" value="1"/>
</dbReference>
<accession>A0A480AN12</accession>
<dbReference type="InterPro" id="IPR026888">
    <property type="entry name" value="AcetylCoA_hyd_C"/>
</dbReference>
<dbReference type="Gene3D" id="3.40.630.30">
    <property type="match status" value="1"/>
</dbReference>
<dbReference type="InterPro" id="IPR037171">
    <property type="entry name" value="NagB/RpiA_transferase-like"/>
</dbReference>
<dbReference type="SUPFAM" id="SSF100950">
    <property type="entry name" value="NagB/RpiA/CoA transferase-like"/>
    <property type="match status" value="2"/>
</dbReference>
<evidence type="ECO:0000256" key="1">
    <source>
        <dbReference type="ARBA" id="ARBA00009632"/>
    </source>
</evidence>
<feature type="domain" description="N-acetyltransferase" evidence="3">
    <location>
        <begin position="476"/>
        <end position="631"/>
    </location>
</feature>
<dbReference type="PANTHER" id="PTHR21432">
    <property type="entry name" value="ACETYL-COA HYDROLASE-RELATED"/>
    <property type="match status" value="1"/>
</dbReference>
<protein>
    <recommendedName>
        <fullName evidence="3">N-acetyltransferase domain-containing protein</fullName>
    </recommendedName>
</protein>
<dbReference type="GO" id="GO:0008775">
    <property type="term" value="F:acetate CoA-transferase activity"/>
    <property type="evidence" value="ECO:0007669"/>
    <property type="project" value="InterPro"/>
</dbReference>
<dbReference type="Pfam" id="PF00583">
    <property type="entry name" value="Acetyltransf_1"/>
    <property type="match status" value="1"/>
</dbReference>
<dbReference type="SUPFAM" id="SSF55729">
    <property type="entry name" value="Acyl-CoA N-acyltransferases (Nat)"/>
    <property type="match status" value="1"/>
</dbReference>
<dbReference type="Proteomes" id="UP000301751">
    <property type="component" value="Unassembled WGS sequence"/>
</dbReference>
<dbReference type="InterPro" id="IPR003702">
    <property type="entry name" value="ActCoA_hydro_N"/>
</dbReference>
<reference evidence="5" key="1">
    <citation type="submission" date="2019-03" db="EMBL/GenBank/DDBJ databases">
        <title>Aquabacterium pictum sp.nov., the first bacteriochlorophyll a-containing freshwater bacterium in the genus Aquabacterium of the class Betaproteobacteria.</title>
        <authorList>
            <person name="Hirose S."/>
            <person name="Tank M."/>
            <person name="Hara E."/>
            <person name="Tamaki H."/>
            <person name="Takaichi S."/>
            <person name="Haruta S."/>
            <person name="Hanada S."/>
        </authorList>
    </citation>
    <scope>NUCLEOTIDE SEQUENCE [LARGE SCALE GENOMIC DNA]</scope>
    <source>
        <strain evidence="5">W35</strain>
    </source>
</reference>
<dbReference type="EMBL" id="BJCL01000004">
    <property type="protein sequence ID" value="GCL62984.1"/>
    <property type="molecule type" value="Genomic_DNA"/>
</dbReference>
<dbReference type="RefSeq" id="WP_162520756.1">
    <property type="nucleotide sequence ID" value="NZ_BJCL01000004.1"/>
</dbReference>
<dbReference type="InterPro" id="IPR016181">
    <property type="entry name" value="Acyl_CoA_acyltransferase"/>
</dbReference>
<dbReference type="InterPro" id="IPR000182">
    <property type="entry name" value="GNAT_dom"/>
</dbReference>
<evidence type="ECO:0000313" key="5">
    <source>
        <dbReference type="Proteomes" id="UP000301751"/>
    </source>
</evidence>
<dbReference type="Pfam" id="PF02550">
    <property type="entry name" value="AcetylCoA_hydro"/>
    <property type="match status" value="1"/>
</dbReference>
<evidence type="ECO:0000256" key="2">
    <source>
        <dbReference type="ARBA" id="ARBA00022679"/>
    </source>
</evidence>
<dbReference type="PROSITE" id="PS51186">
    <property type="entry name" value="GNAT"/>
    <property type="match status" value="1"/>
</dbReference>
<dbReference type="Pfam" id="PF13336">
    <property type="entry name" value="AcetylCoA_hyd_C"/>
    <property type="match status" value="1"/>
</dbReference>
<dbReference type="InterPro" id="IPR046433">
    <property type="entry name" value="ActCoA_hydro"/>
</dbReference>
<evidence type="ECO:0000313" key="4">
    <source>
        <dbReference type="EMBL" id="GCL62984.1"/>
    </source>
</evidence>
<organism evidence="4 5">
    <name type="scientific">Pseudaquabacterium pictum</name>
    <dbReference type="NCBI Taxonomy" id="2315236"/>
    <lineage>
        <taxon>Bacteria</taxon>
        <taxon>Pseudomonadati</taxon>
        <taxon>Pseudomonadota</taxon>
        <taxon>Betaproteobacteria</taxon>
        <taxon>Burkholderiales</taxon>
        <taxon>Sphaerotilaceae</taxon>
        <taxon>Pseudaquabacterium</taxon>
    </lineage>
</organism>
<keyword evidence="2" id="KW-0808">Transferase</keyword>
<dbReference type="GO" id="GO:0016747">
    <property type="term" value="F:acyltransferase activity, transferring groups other than amino-acyl groups"/>
    <property type="evidence" value="ECO:0007669"/>
    <property type="project" value="InterPro"/>
</dbReference>
<dbReference type="GO" id="GO:0006083">
    <property type="term" value="P:acetate metabolic process"/>
    <property type="evidence" value="ECO:0007669"/>
    <property type="project" value="InterPro"/>
</dbReference>
<proteinExistence type="inferred from homology"/>
<dbReference type="AlphaFoldDB" id="A0A480AN12"/>